<feature type="transmembrane region" description="Helical" evidence="1">
    <location>
        <begin position="56"/>
        <end position="78"/>
    </location>
</feature>
<evidence type="ECO:0000256" key="1">
    <source>
        <dbReference type="SAM" id="Phobius"/>
    </source>
</evidence>
<reference evidence="2 3" key="1">
    <citation type="journal article" date="2018" name="Nat. Ecol. Evol.">
        <title>Pezizomycetes genomes reveal the molecular basis of ectomycorrhizal truffle lifestyle.</title>
        <authorList>
            <person name="Murat C."/>
            <person name="Payen T."/>
            <person name="Noel B."/>
            <person name="Kuo A."/>
            <person name="Morin E."/>
            <person name="Chen J."/>
            <person name="Kohler A."/>
            <person name="Krizsan K."/>
            <person name="Balestrini R."/>
            <person name="Da Silva C."/>
            <person name="Montanini B."/>
            <person name="Hainaut M."/>
            <person name="Levati E."/>
            <person name="Barry K.W."/>
            <person name="Belfiori B."/>
            <person name="Cichocki N."/>
            <person name="Clum A."/>
            <person name="Dockter R.B."/>
            <person name="Fauchery L."/>
            <person name="Guy J."/>
            <person name="Iotti M."/>
            <person name="Le Tacon F."/>
            <person name="Lindquist E.A."/>
            <person name="Lipzen A."/>
            <person name="Malagnac F."/>
            <person name="Mello A."/>
            <person name="Molinier V."/>
            <person name="Miyauchi S."/>
            <person name="Poulain J."/>
            <person name="Riccioni C."/>
            <person name="Rubini A."/>
            <person name="Sitrit Y."/>
            <person name="Splivallo R."/>
            <person name="Traeger S."/>
            <person name="Wang M."/>
            <person name="Zifcakova L."/>
            <person name="Wipf D."/>
            <person name="Zambonelli A."/>
            <person name="Paolocci F."/>
            <person name="Nowrousian M."/>
            <person name="Ottonello S."/>
            <person name="Baldrian P."/>
            <person name="Spatafora J.W."/>
            <person name="Henrissat B."/>
            <person name="Nagy L.G."/>
            <person name="Aury J.M."/>
            <person name="Wincker P."/>
            <person name="Grigoriev I.V."/>
            <person name="Bonfante P."/>
            <person name="Martin F.M."/>
        </authorList>
    </citation>
    <scope>NUCLEOTIDE SEQUENCE [LARGE SCALE GENOMIC DNA]</scope>
    <source>
        <strain evidence="2 3">RN42</strain>
    </source>
</reference>
<keyword evidence="1" id="KW-0812">Transmembrane</keyword>
<dbReference type="AlphaFoldDB" id="A0A3N4ILQ6"/>
<organism evidence="2 3">
    <name type="scientific">Ascobolus immersus RN42</name>
    <dbReference type="NCBI Taxonomy" id="1160509"/>
    <lineage>
        <taxon>Eukaryota</taxon>
        <taxon>Fungi</taxon>
        <taxon>Dikarya</taxon>
        <taxon>Ascomycota</taxon>
        <taxon>Pezizomycotina</taxon>
        <taxon>Pezizomycetes</taxon>
        <taxon>Pezizales</taxon>
        <taxon>Ascobolaceae</taxon>
        <taxon>Ascobolus</taxon>
    </lineage>
</organism>
<dbReference type="Proteomes" id="UP000275078">
    <property type="component" value="Unassembled WGS sequence"/>
</dbReference>
<name>A0A3N4ILQ6_ASCIM</name>
<keyword evidence="1" id="KW-0472">Membrane</keyword>
<evidence type="ECO:0000313" key="3">
    <source>
        <dbReference type="Proteomes" id="UP000275078"/>
    </source>
</evidence>
<protein>
    <submittedName>
        <fullName evidence="2">Uncharacterized protein</fullName>
    </submittedName>
</protein>
<keyword evidence="3" id="KW-1185">Reference proteome</keyword>
<evidence type="ECO:0000313" key="2">
    <source>
        <dbReference type="EMBL" id="RPA82544.1"/>
    </source>
</evidence>
<gene>
    <name evidence="2" type="ORF">BJ508DRAFT_361037</name>
</gene>
<dbReference type="EMBL" id="ML119670">
    <property type="protein sequence ID" value="RPA82544.1"/>
    <property type="molecule type" value="Genomic_DNA"/>
</dbReference>
<accession>A0A3N4ILQ6</accession>
<keyword evidence="1" id="KW-1133">Transmembrane helix</keyword>
<sequence length="111" mass="12366">MPIKMTPNVKPPGTANIAMTDLYPVPSNTAADSTSKPARFKWPKTHEEKKIFRKKAFYILLSLAIIGGVITLLVVISIRRSTQKPEEASLKRLPKGVDVLNMRHDLRGEGK</sequence>
<proteinExistence type="predicted"/>